<evidence type="ECO:0000259" key="12">
    <source>
        <dbReference type="Pfam" id="PF04101"/>
    </source>
</evidence>
<evidence type="ECO:0000259" key="11">
    <source>
        <dbReference type="Pfam" id="PF03033"/>
    </source>
</evidence>
<accession>A0A1H1BK96</accession>
<organism evidence="13 14">
    <name type="scientific">Carnobacterium viridans</name>
    <dbReference type="NCBI Taxonomy" id="174587"/>
    <lineage>
        <taxon>Bacteria</taxon>
        <taxon>Bacillati</taxon>
        <taxon>Bacillota</taxon>
        <taxon>Bacilli</taxon>
        <taxon>Lactobacillales</taxon>
        <taxon>Carnobacteriaceae</taxon>
        <taxon>Carnobacterium</taxon>
    </lineage>
</organism>
<keyword evidence="14" id="KW-1185">Reference proteome</keyword>
<dbReference type="InterPro" id="IPR007235">
    <property type="entry name" value="Glyco_trans_28_C"/>
</dbReference>
<dbReference type="EMBL" id="FNJW01000008">
    <property type="protein sequence ID" value="SDQ52351.1"/>
    <property type="molecule type" value="Genomic_DNA"/>
</dbReference>
<keyword evidence="5 10" id="KW-0133">Cell shape</keyword>
<reference evidence="14" key="1">
    <citation type="submission" date="2016-10" db="EMBL/GenBank/DDBJ databases">
        <authorList>
            <person name="Varghese N."/>
            <person name="Submissions S."/>
        </authorList>
    </citation>
    <scope>NUCLEOTIDE SEQUENCE [LARGE SCALE GENOMIC DNA]</scope>
    <source>
        <strain evidence="14">MPL-11</strain>
    </source>
</reference>
<gene>
    <name evidence="10" type="primary">murG</name>
    <name evidence="13" type="ORF">SAMN04487752_2626</name>
</gene>
<feature type="domain" description="Glycosyl transferase family 28 C-terminal" evidence="12">
    <location>
        <begin position="190"/>
        <end position="357"/>
    </location>
</feature>
<dbReference type="NCBIfam" id="TIGR01133">
    <property type="entry name" value="murG"/>
    <property type="match status" value="1"/>
</dbReference>
<dbReference type="Pfam" id="PF04101">
    <property type="entry name" value="Glyco_tran_28_C"/>
    <property type="match status" value="1"/>
</dbReference>
<keyword evidence="1 10" id="KW-1003">Cell membrane</keyword>
<dbReference type="GO" id="GO:0005975">
    <property type="term" value="P:carbohydrate metabolic process"/>
    <property type="evidence" value="ECO:0007669"/>
    <property type="project" value="InterPro"/>
</dbReference>
<dbReference type="Gene3D" id="3.40.50.2000">
    <property type="entry name" value="Glycogen Phosphorylase B"/>
    <property type="match status" value="2"/>
</dbReference>
<evidence type="ECO:0000256" key="2">
    <source>
        <dbReference type="ARBA" id="ARBA00022618"/>
    </source>
</evidence>
<feature type="binding site" evidence="10">
    <location>
        <begin position="10"/>
        <end position="12"/>
    </location>
    <ligand>
        <name>UDP-N-acetyl-alpha-D-glucosamine</name>
        <dbReference type="ChEBI" id="CHEBI:57705"/>
    </ligand>
</feature>
<dbReference type="GO" id="GO:0008360">
    <property type="term" value="P:regulation of cell shape"/>
    <property type="evidence" value="ECO:0007669"/>
    <property type="project" value="UniProtKB-KW"/>
</dbReference>
<evidence type="ECO:0000256" key="8">
    <source>
        <dbReference type="ARBA" id="ARBA00023306"/>
    </source>
</evidence>
<feature type="binding site" evidence="10">
    <location>
        <position position="253"/>
    </location>
    <ligand>
        <name>UDP-N-acetyl-alpha-D-glucosamine</name>
        <dbReference type="ChEBI" id="CHEBI:57705"/>
    </ligand>
</feature>
<comment type="function">
    <text evidence="10">Cell wall formation. Catalyzes the transfer of a GlcNAc subunit on undecaprenyl-pyrophosphoryl-MurNAc-pentapeptide (lipid intermediate I) to form undecaprenyl-pyrophosphoryl-MurNAc-(pentapeptide)GlcNAc (lipid intermediate II).</text>
</comment>
<protein>
    <recommendedName>
        <fullName evidence="10">UDP-N-acetylglucosamine--N-acetylmuramyl-(pentapeptide) pyrophosphoryl-undecaprenol N-acetylglucosamine transferase</fullName>
        <ecNumber evidence="10">2.4.1.227</ecNumber>
    </recommendedName>
    <alternativeName>
        <fullName evidence="10">Undecaprenyl-PP-MurNAc-pentapeptide-UDPGlcNAc GlcNAc transferase</fullName>
    </alternativeName>
</protein>
<dbReference type="RefSeq" id="WP_035022191.1">
    <property type="nucleotide sequence ID" value="NZ_CP084916.1"/>
</dbReference>
<dbReference type="PANTHER" id="PTHR21015:SF22">
    <property type="entry name" value="GLYCOSYLTRANSFERASE"/>
    <property type="match status" value="1"/>
</dbReference>
<dbReference type="HAMAP" id="MF_00033">
    <property type="entry name" value="MurG"/>
    <property type="match status" value="1"/>
</dbReference>
<proteinExistence type="inferred from homology"/>
<dbReference type="GO" id="GO:0005886">
    <property type="term" value="C:plasma membrane"/>
    <property type="evidence" value="ECO:0007669"/>
    <property type="project" value="UniProtKB-SubCell"/>
</dbReference>
<feature type="domain" description="Glycosyltransferase family 28 N-terminal" evidence="11">
    <location>
        <begin position="3"/>
        <end position="143"/>
    </location>
</feature>
<dbReference type="PANTHER" id="PTHR21015">
    <property type="entry name" value="UDP-N-ACETYLGLUCOSAMINE--N-ACETYLMURAMYL-(PENTAPEPTIDE) PYROPHOSPHORYL-UNDECAPRENOL N-ACETYLGLUCOSAMINE TRANSFERASE 1"/>
    <property type="match status" value="1"/>
</dbReference>
<dbReference type="CDD" id="cd03785">
    <property type="entry name" value="GT28_MurG"/>
    <property type="match status" value="1"/>
</dbReference>
<keyword evidence="2 10" id="KW-0132">Cell division</keyword>
<evidence type="ECO:0000256" key="3">
    <source>
        <dbReference type="ARBA" id="ARBA00022676"/>
    </source>
</evidence>
<keyword evidence="9 10" id="KW-0961">Cell wall biogenesis/degradation</keyword>
<name>A0A1H1BK96_9LACT</name>
<dbReference type="InterPro" id="IPR004276">
    <property type="entry name" value="GlycoTrans_28_N"/>
</dbReference>
<dbReference type="UniPathway" id="UPA00219"/>
<feature type="binding site" evidence="10">
    <location>
        <position position="124"/>
    </location>
    <ligand>
        <name>UDP-N-acetyl-alpha-D-glucosamine</name>
        <dbReference type="ChEBI" id="CHEBI:57705"/>
    </ligand>
</feature>
<dbReference type="GO" id="GO:0071555">
    <property type="term" value="P:cell wall organization"/>
    <property type="evidence" value="ECO:0007669"/>
    <property type="project" value="UniProtKB-KW"/>
</dbReference>
<dbReference type="EC" id="2.4.1.227" evidence="10"/>
<evidence type="ECO:0000313" key="14">
    <source>
        <dbReference type="Proteomes" id="UP000199481"/>
    </source>
</evidence>
<dbReference type="InterPro" id="IPR006009">
    <property type="entry name" value="GlcNAc_MurG"/>
</dbReference>
<dbReference type="Proteomes" id="UP000199481">
    <property type="component" value="Unassembled WGS sequence"/>
</dbReference>
<evidence type="ECO:0000256" key="9">
    <source>
        <dbReference type="ARBA" id="ARBA00023316"/>
    </source>
</evidence>
<evidence type="ECO:0000256" key="5">
    <source>
        <dbReference type="ARBA" id="ARBA00022960"/>
    </source>
</evidence>
<dbReference type="OrthoDB" id="9808936at2"/>
<keyword evidence="4 10" id="KW-0808">Transferase</keyword>
<dbReference type="SUPFAM" id="SSF53756">
    <property type="entry name" value="UDP-Glycosyltransferase/glycogen phosphorylase"/>
    <property type="match status" value="1"/>
</dbReference>
<evidence type="ECO:0000256" key="4">
    <source>
        <dbReference type="ARBA" id="ARBA00022679"/>
    </source>
</evidence>
<comment type="similarity">
    <text evidence="10">Belongs to the glycosyltransferase 28 family. MurG subfamily.</text>
</comment>
<keyword evidence="6 10" id="KW-0573">Peptidoglycan synthesis</keyword>
<comment type="pathway">
    <text evidence="10">Cell wall biogenesis; peptidoglycan biosynthesis.</text>
</comment>
<evidence type="ECO:0000256" key="6">
    <source>
        <dbReference type="ARBA" id="ARBA00022984"/>
    </source>
</evidence>
<comment type="caution">
    <text evidence="10">Lacks conserved residue(s) required for the propagation of feature annotation.</text>
</comment>
<comment type="catalytic activity">
    <reaction evidence="10">
        <text>Mur2Ac(oyl-L-Ala-gamma-D-Glu-L-Lys-D-Ala-D-Ala)-di-trans,octa-cis-undecaprenyl diphosphate + UDP-N-acetyl-alpha-D-glucosamine = beta-D-GlcNAc-(1-&gt;4)-Mur2Ac(oyl-L-Ala-gamma-D-Glu-L-Lys-D-Ala-D-Ala)-di-trans,octa-cis-undecaprenyl diphosphate + UDP + H(+)</text>
        <dbReference type="Rhea" id="RHEA:23192"/>
        <dbReference type="ChEBI" id="CHEBI:15378"/>
        <dbReference type="ChEBI" id="CHEBI:57705"/>
        <dbReference type="ChEBI" id="CHEBI:58223"/>
        <dbReference type="ChEBI" id="CHEBI:60032"/>
        <dbReference type="ChEBI" id="CHEBI:60033"/>
        <dbReference type="EC" id="2.4.1.227"/>
    </reaction>
</comment>
<dbReference type="AlphaFoldDB" id="A0A1H1BK96"/>
<feature type="binding site" evidence="10">
    <location>
        <position position="298"/>
    </location>
    <ligand>
        <name>UDP-N-acetyl-alpha-D-glucosamine</name>
        <dbReference type="ChEBI" id="CHEBI:57705"/>
    </ligand>
</feature>
<keyword evidence="8 10" id="KW-0131">Cell cycle</keyword>
<keyword evidence="7 10" id="KW-0472">Membrane</keyword>
<evidence type="ECO:0000313" key="13">
    <source>
        <dbReference type="EMBL" id="SDQ52351.1"/>
    </source>
</evidence>
<sequence length="367" mass="40425">MKILLSGGGTGGHVYPALALMRRIQELNPTAEFLYVGTEKGLEKRIVKEYGIPFASVEIKGFKRSLSLDTVKTIRMFISSIKQAKKIVKNFQPDIVIGTGGYVCAPIVYAASKLGVPSIIHEQNSVAGITNKFLARYVTKIAICFEEVRNDFTKYPEKVCFTGNPRAQEVSTVQKNAALEEYNLDSEKPTVLIFGGSRGAKKINDAFVEALPLLANKDYQVLIATGDIHFEKIQSQLTKIKNEKFNVSVVSYIPNMPEVFSTVSLVVSRSGATTLAELTALGLPSVLIPSPYVTNDHQTKNAESLVNKNAAKLINESELTGEKLVQILDDLMLNPNMRQEMARNAKKMGMPDASDRIIEVINKIVKK</sequence>
<evidence type="ECO:0000256" key="10">
    <source>
        <dbReference type="HAMAP-Rule" id="MF_00033"/>
    </source>
</evidence>
<keyword evidence="3 10" id="KW-0328">Glycosyltransferase</keyword>
<feature type="binding site" evidence="10">
    <location>
        <position position="197"/>
    </location>
    <ligand>
        <name>UDP-N-acetyl-alpha-D-glucosamine</name>
        <dbReference type="ChEBI" id="CHEBI:57705"/>
    </ligand>
</feature>
<dbReference type="GO" id="GO:0009252">
    <property type="term" value="P:peptidoglycan biosynthetic process"/>
    <property type="evidence" value="ECO:0007669"/>
    <property type="project" value="UniProtKB-UniRule"/>
</dbReference>
<evidence type="ECO:0000256" key="7">
    <source>
        <dbReference type="ARBA" id="ARBA00023136"/>
    </source>
</evidence>
<comment type="subcellular location">
    <subcellularLocation>
        <location evidence="10">Cell membrane</location>
        <topology evidence="10">Peripheral membrane protein</topology>
        <orientation evidence="10">Cytoplasmic side</orientation>
    </subcellularLocation>
</comment>
<dbReference type="GO" id="GO:0051301">
    <property type="term" value="P:cell division"/>
    <property type="evidence" value="ECO:0007669"/>
    <property type="project" value="UniProtKB-KW"/>
</dbReference>
<evidence type="ECO:0000256" key="1">
    <source>
        <dbReference type="ARBA" id="ARBA00022475"/>
    </source>
</evidence>
<dbReference type="Pfam" id="PF03033">
    <property type="entry name" value="Glyco_transf_28"/>
    <property type="match status" value="1"/>
</dbReference>
<dbReference type="GO" id="GO:0050511">
    <property type="term" value="F:undecaprenyldiphospho-muramoylpentapeptide beta-N-acetylglucosaminyltransferase activity"/>
    <property type="evidence" value="ECO:0007669"/>
    <property type="project" value="UniProtKB-UniRule"/>
</dbReference>